<accession>A0A7S1ZBH1</accession>
<dbReference type="Pfam" id="PF00194">
    <property type="entry name" value="Carb_anhydrase"/>
    <property type="match status" value="1"/>
</dbReference>
<protein>
    <recommendedName>
        <fullName evidence="1">Alpha-carbonic anhydrase domain-containing protein</fullName>
    </recommendedName>
</protein>
<dbReference type="SUPFAM" id="SSF51069">
    <property type="entry name" value="Carbonic anhydrase"/>
    <property type="match status" value="1"/>
</dbReference>
<evidence type="ECO:0000313" key="2">
    <source>
        <dbReference type="EMBL" id="CAD9334131.1"/>
    </source>
</evidence>
<sequence length="206" mass="24055">MQLAIDEFQRVYDAYLEACKRKRRRRGQVLFEKSLLDAIFEENEYFQKWVGEDKNVTASKGFDAQVHTIDVRNLQDEGKEDKVPLTTPGKWDPFSARYIMRSIWFYGYRGSLTEPPCTPFVQWRIIDTPMLLSREQILQLKSILFNHVGSDCNPTSVHFKGSVARPIQHNRTYDVHRCTCRDFLSDEETFETGVKKCPLAGNEHLD</sequence>
<gene>
    <name evidence="2" type="ORF">DBRI1063_LOCUS13146</name>
</gene>
<dbReference type="InterPro" id="IPR036398">
    <property type="entry name" value="CA_dom_sf"/>
</dbReference>
<proteinExistence type="predicted"/>
<dbReference type="Gene3D" id="3.10.200.10">
    <property type="entry name" value="Alpha carbonic anhydrase"/>
    <property type="match status" value="1"/>
</dbReference>
<dbReference type="AlphaFoldDB" id="A0A7S1ZBH1"/>
<dbReference type="InterPro" id="IPR001148">
    <property type="entry name" value="CA_dom"/>
</dbReference>
<evidence type="ECO:0000259" key="1">
    <source>
        <dbReference type="PROSITE" id="PS51144"/>
    </source>
</evidence>
<organism evidence="2">
    <name type="scientific">Ditylum brightwellii</name>
    <dbReference type="NCBI Taxonomy" id="49249"/>
    <lineage>
        <taxon>Eukaryota</taxon>
        <taxon>Sar</taxon>
        <taxon>Stramenopiles</taxon>
        <taxon>Ochrophyta</taxon>
        <taxon>Bacillariophyta</taxon>
        <taxon>Mediophyceae</taxon>
        <taxon>Lithodesmiophycidae</taxon>
        <taxon>Lithodesmiales</taxon>
        <taxon>Lithodesmiaceae</taxon>
        <taxon>Ditylum</taxon>
    </lineage>
</organism>
<feature type="domain" description="Alpha-carbonic anhydrase" evidence="1">
    <location>
        <begin position="1"/>
        <end position="176"/>
    </location>
</feature>
<dbReference type="PROSITE" id="PS51144">
    <property type="entry name" value="ALPHA_CA_2"/>
    <property type="match status" value="1"/>
</dbReference>
<name>A0A7S1ZBH1_9STRA</name>
<dbReference type="EMBL" id="HBGN01020648">
    <property type="protein sequence ID" value="CAD9334131.1"/>
    <property type="molecule type" value="Transcribed_RNA"/>
</dbReference>
<reference evidence="2" key="1">
    <citation type="submission" date="2021-01" db="EMBL/GenBank/DDBJ databases">
        <authorList>
            <person name="Corre E."/>
            <person name="Pelletier E."/>
            <person name="Niang G."/>
            <person name="Scheremetjew M."/>
            <person name="Finn R."/>
            <person name="Kale V."/>
            <person name="Holt S."/>
            <person name="Cochrane G."/>
            <person name="Meng A."/>
            <person name="Brown T."/>
            <person name="Cohen L."/>
        </authorList>
    </citation>
    <scope>NUCLEOTIDE SEQUENCE</scope>
    <source>
        <strain evidence="2">Pop2</strain>
    </source>
</reference>